<keyword evidence="1" id="KW-0472">Membrane</keyword>
<proteinExistence type="predicted"/>
<feature type="transmembrane region" description="Helical" evidence="1">
    <location>
        <begin position="15"/>
        <end position="32"/>
    </location>
</feature>
<reference evidence="3" key="1">
    <citation type="submission" date="2019-01" db="EMBL/GenBank/DDBJ databases">
        <title>Cytophagaceae bacterium strain CAR-16.</title>
        <authorList>
            <person name="Chen W.-M."/>
        </authorList>
    </citation>
    <scope>NUCLEOTIDE SEQUENCE [LARGE SCALE GENOMIC DNA]</scope>
    <source>
        <strain evidence="3">LLJ-11</strain>
    </source>
</reference>
<name>A0A4Q1K173_9FLAO</name>
<dbReference type="OrthoDB" id="1368261at2"/>
<keyword evidence="1" id="KW-0812">Transmembrane</keyword>
<protein>
    <submittedName>
        <fullName evidence="2">Uncharacterized protein</fullName>
    </submittedName>
</protein>
<evidence type="ECO:0000313" key="3">
    <source>
        <dbReference type="Proteomes" id="UP000290283"/>
    </source>
</evidence>
<keyword evidence="1" id="KW-1133">Transmembrane helix</keyword>
<dbReference type="RefSeq" id="WP_129436477.1">
    <property type="nucleotide sequence ID" value="NZ_SBKO01000005.1"/>
</dbReference>
<feature type="transmembrane region" description="Helical" evidence="1">
    <location>
        <begin position="92"/>
        <end position="111"/>
    </location>
</feature>
<dbReference type="Proteomes" id="UP000290283">
    <property type="component" value="Unassembled WGS sequence"/>
</dbReference>
<feature type="transmembrane region" description="Helical" evidence="1">
    <location>
        <begin position="44"/>
        <end position="71"/>
    </location>
</feature>
<feature type="transmembrane region" description="Helical" evidence="1">
    <location>
        <begin position="117"/>
        <end position="136"/>
    </location>
</feature>
<evidence type="ECO:0000313" key="2">
    <source>
        <dbReference type="EMBL" id="RXR17359.1"/>
    </source>
</evidence>
<keyword evidence="3" id="KW-1185">Reference proteome</keyword>
<comment type="caution">
    <text evidence="2">The sequence shown here is derived from an EMBL/GenBank/DDBJ whole genome shotgun (WGS) entry which is preliminary data.</text>
</comment>
<gene>
    <name evidence="2" type="ORF">EQG63_11260</name>
</gene>
<accession>A0A4Q1K173</accession>
<evidence type="ECO:0000256" key="1">
    <source>
        <dbReference type="SAM" id="Phobius"/>
    </source>
</evidence>
<dbReference type="AlphaFoldDB" id="A0A4Q1K173"/>
<sequence>MDRFKKAVKFLQDNFNLIILIPTVLGGFWQLIELLRIDTSFVRFFSITQVISDGLILMFLLICSYLIYIYIFKIHDIKSSDNEVKIPYDYLLFKYIILFIFIIMLSIWFWTIESKKITTSSFFFVFSFFVLCIKVFRDIVLQHFGKDGYRYLNATAFILVFLCIHYNDLFFKNFHKMYFLPFNLKNTKYIECYIGKNKNEFELLYFNDKYIFVQIKKTKEIEIINFDEMFKKDNCK</sequence>
<feature type="transmembrane region" description="Helical" evidence="1">
    <location>
        <begin position="148"/>
        <end position="167"/>
    </location>
</feature>
<organism evidence="2 3">
    <name type="scientific">Flavobacterium amnicola</name>
    <dbReference type="NCBI Taxonomy" id="2506422"/>
    <lineage>
        <taxon>Bacteria</taxon>
        <taxon>Pseudomonadati</taxon>
        <taxon>Bacteroidota</taxon>
        <taxon>Flavobacteriia</taxon>
        <taxon>Flavobacteriales</taxon>
        <taxon>Flavobacteriaceae</taxon>
        <taxon>Flavobacterium</taxon>
    </lineage>
</organism>
<dbReference type="EMBL" id="SBKO01000005">
    <property type="protein sequence ID" value="RXR17359.1"/>
    <property type="molecule type" value="Genomic_DNA"/>
</dbReference>